<evidence type="ECO:0000313" key="4">
    <source>
        <dbReference type="EMBL" id="ELU01813.1"/>
    </source>
</evidence>
<dbReference type="SUPFAM" id="SSF82185">
    <property type="entry name" value="Histone H3 K4-specific methyltransferase SET7/9 N-terminal domain"/>
    <property type="match status" value="1"/>
</dbReference>
<reference evidence="6" key="1">
    <citation type="submission" date="2012-12" db="EMBL/GenBank/DDBJ databases">
        <authorList>
            <person name="Hellsten U."/>
            <person name="Grimwood J."/>
            <person name="Chapman J.A."/>
            <person name="Shapiro H."/>
            <person name="Aerts A."/>
            <person name="Otillar R.P."/>
            <person name="Terry A.Y."/>
            <person name="Boore J.L."/>
            <person name="Simakov O."/>
            <person name="Marletaz F."/>
            <person name="Cho S.-J."/>
            <person name="Edsinger-Gonzales E."/>
            <person name="Havlak P."/>
            <person name="Kuo D.-H."/>
            <person name="Larsson T."/>
            <person name="Lv J."/>
            <person name="Arendt D."/>
            <person name="Savage R."/>
            <person name="Osoegawa K."/>
            <person name="de Jong P."/>
            <person name="Lindberg D.R."/>
            <person name="Seaver E.C."/>
            <person name="Weisblat D.A."/>
            <person name="Putnam N.H."/>
            <person name="Grigoriev I.V."/>
            <person name="Rokhsar D.S."/>
        </authorList>
    </citation>
    <scope>NUCLEOTIDE SEQUENCE</scope>
    <source>
        <strain evidence="6">I ESC-2004</strain>
    </source>
</reference>
<dbReference type="PANTHER" id="PTHR46614">
    <property type="entry name" value="MORN REPEAT-CONTAINING PROTEIN 4"/>
    <property type="match status" value="1"/>
</dbReference>
<keyword evidence="6" id="KW-1185">Reference proteome</keyword>
<reference evidence="4 6" key="2">
    <citation type="journal article" date="2013" name="Nature">
        <title>Insights into bilaterian evolution from three spiralian genomes.</title>
        <authorList>
            <person name="Simakov O."/>
            <person name="Marletaz F."/>
            <person name="Cho S.J."/>
            <person name="Edsinger-Gonzales E."/>
            <person name="Havlak P."/>
            <person name="Hellsten U."/>
            <person name="Kuo D.H."/>
            <person name="Larsson T."/>
            <person name="Lv J."/>
            <person name="Arendt D."/>
            <person name="Savage R."/>
            <person name="Osoegawa K."/>
            <person name="de Jong P."/>
            <person name="Grimwood J."/>
            <person name="Chapman J.A."/>
            <person name="Shapiro H."/>
            <person name="Aerts A."/>
            <person name="Otillar R.P."/>
            <person name="Terry A.Y."/>
            <person name="Boore J.L."/>
            <person name="Grigoriev I.V."/>
            <person name="Lindberg D.R."/>
            <person name="Seaver E.C."/>
            <person name="Weisblat D.A."/>
            <person name="Putnam N.H."/>
            <person name="Rokhsar D.S."/>
        </authorList>
    </citation>
    <scope>NUCLEOTIDE SEQUENCE</scope>
    <source>
        <strain evidence="4 6">I ESC-2004</strain>
    </source>
</reference>
<dbReference type="EnsemblMetazoa" id="CapteT120701">
    <property type="protein sequence ID" value="CapteP120701"/>
    <property type="gene ID" value="CapteG120701"/>
</dbReference>
<keyword evidence="2" id="KW-0677">Repeat</keyword>
<dbReference type="STRING" id="283909.R7UDE0"/>
<dbReference type="OrthoDB" id="406044at2759"/>
<name>R7UDE0_CAPTE</name>
<dbReference type="InterPro" id="IPR003409">
    <property type="entry name" value="MORN"/>
</dbReference>
<dbReference type="EMBL" id="AMQN01009120">
    <property type="status" value="NOT_ANNOTATED_CDS"/>
    <property type="molecule type" value="Genomic_DNA"/>
</dbReference>
<evidence type="ECO:0000313" key="6">
    <source>
        <dbReference type="Proteomes" id="UP000014760"/>
    </source>
</evidence>
<evidence type="ECO:0000256" key="1">
    <source>
        <dbReference type="ARBA" id="ARBA00004316"/>
    </source>
</evidence>
<dbReference type="PANTHER" id="PTHR46614:SF1">
    <property type="entry name" value="MORN REPEAT-CONTAINING PROTEIN 4"/>
    <property type="match status" value="1"/>
</dbReference>
<protein>
    <recommendedName>
        <fullName evidence="7">MORN repeat-containing protein 4</fullName>
    </recommendedName>
</protein>
<accession>R7UDE0</accession>
<dbReference type="Gene3D" id="2.20.110.10">
    <property type="entry name" value="Histone H3 K4-specific methyltransferase SET7/9 N-terminal domain"/>
    <property type="match status" value="2"/>
</dbReference>
<dbReference type="GO" id="GO:0048678">
    <property type="term" value="P:response to axon injury"/>
    <property type="evidence" value="ECO:0007669"/>
    <property type="project" value="TreeGrafter"/>
</dbReference>
<sequence length="144" mass="16070">MRSYYKYPDGAEYDGEWNSDGQRHGSGQMTFPDKSRYIGLFNGGLCDGYGSMRFPDGSSYEGEFAEGKFNGAGVFTRGDGMRFEGQFKDGRINGYGLITFADGTHGLPRNEGFFENTRIVRREKCPSAVDHAIQAAEKARMMKI</sequence>
<keyword evidence="3" id="KW-0966">Cell projection</keyword>
<dbReference type="FunCoup" id="R7UDE0">
    <property type="interactions" value="35"/>
</dbReference>
<evidence type="ECO:0000256" key="2">
    <source>
        <dbReference type="ARBA" id="ARBA00022737"/>
    </source>
</evidence>
<evidence type="ECO:0000313" key="5">
    <source>
        <dbReference type="EnsemblMetazoa" id="CapteP120701"/>
    </source>
</evidence>
<dbReference type="SMART" id="SM00698">
    <property type="entry name" value="MORN"/>
    <property type="match status" value="4"/>
</dbReference>
<reference evidence="5" key="3">
    <citation type="submission" date="2015-06" db="UniProtKB">
        <authorList>
            <consortium name="EnsemblMetazoa"/>
        </authorList>
    </citation>
    <scope>IDENTIFICATION</scope>
</reference>
<gene>
    <name evidence="4" type="ORF">CAPTEDRAFT_120701</name>
</gene>
<comment type="subcellular location">
    <subcellularLocation>
        <location evidence="1">Cell projection</location>
    </subcellularLocation>
</comment>
<dbReference type="EMBL" id="KB304646">
    <property type="protein sequence ID" value="ELU01813.1"/>
    <property type="molecule type" value="Genomic_DNA"/>
</dbReference>
<dbReference type="OMA" id="FTRCDGM"/>
<evidence type="ECO:0000256" key="3">
    <source>
        <dbReference type="ARBA" id="ARBA00023273"/>
    </source>
</evidence>
<organism evidence="4">
    <name type="scientific">Capitella teleta</name>
    <name type="common">Polychaete worm</name>
    <dbReference type="NCBI Taxonomy" id="283909"/>
    <lineage>
        <taxon>Eukaryota</taxon>
        <taxon>Metazoa</taxon>
        <taxon>Spiralia</taxon>
        <taxon>Lophotrochozoa</taxon>
        <taxon>Annelida</taxon>
        <taxon>Polychaeta</taxon>
        <taxon>Sedentaria</taxon>
        <taxon>Scolecida</taxon>
        <taxon>Capitellidae</taxon>
        <taxon>Capitella</taxon>
    </lineage>
</organism>
<dbReference type="InterPro" id="IPR052315">
    <property type="entry name" value="MORN4"/>
</dbReference>
<proteinExistence type="predicted"/>
<evidence type="ECO:0008006" key="7">
    <source>
        <dbReference type="Google" id="ProtNLM"/>
    </source>
</evidence>
<dbReference type="Proteomes" id="UP000014760">
    <property type="component" value="Unassembled WGS sequence"/>
</dbReference>
<dbReference type="GO" id="GO:0042995">
    <property type="term" value="C:cell projection"/>
    <property type="evidence" value="ECO:0007669"/>
    <property type="project" value="UniProtKB-SubCell"/>
</dbReference>
<dbReference type="Pfam" id="PF02493">
    <property type="entry name" value="MORN"/>
    <property type="match status" value="4"/>
</dbReference>
<dbReference type="HOGENOM" id="CLU_113346_0_0_1"/>
<dbReference type="AlphaFoldDB" id="R7UDE0"/>